<dbReference type="Proteomes" id="UP001237642">
    <property type="component" value="Unassembled WGS sequence"/>
</dbReference>
<evidence type="ECO:0000313" key="2">
    <source>
        <dbReference type="EMBL" id="KAK1359914.1"/>
    </source>
</evidence>
<feature type="compositionally biased region" description="Acidic residues" evidence="1">
    <location>
        <begin position="24"/>
        <end position="34"/>
    </location>
</feature>
<keyword evidence="2" id="KW-0067">ATP-binding</keyword>
<protein>
    <submittedName>
        <fullName evidence="2">Pre-mRNA-splicing factor ATP-dependent RNA helicase DHX16</fullName>
    </submittedName>
</protein>
<feature type="compositionally biased region" description="Polar residues" evidence="1">
    <location>
        <begin position="180"/>
        <end position="192"/>
    </location>
</feature>
<dbReference type="PANTHER" id="PTHR33922:SF2">
    <property type="entry name" value="OS07G0589600 PROTEIN"/>
    <property type="match status" value="1"/>
</dbReference>
<evidence type="ECO:0000256" key="1">
    <source>
        <dbReference type="SAM" id="MobiDB-lite"/>
    </source>
</evidence>
<dbReference type="PANTHER" id="PTHR33922">
    <property type="entry name" value="OS01G0888066 PROTEIN-RELATED"/>
    <property type="match status" value="1"/>
</dbReference>
<reference evidence="2" key="1">
    <citation type="submission" date="2023-02" db="EMBL/GenBank/DDBJ databases">
        <title>Genome of toxic invasive species Heracleum sosnowskyi carries increased number of genes despite the absence of recent whole-genome duplications.</title>
        <authorList>
            <person name="Schelkunov M."/>
            <person name="Shtratnikova V."/>
            <person name="Makarenko M."/>
            <person name="Klepikova A."/>
            <person name="Omelchenko D."/>
            <person name="Novikova G."/>
            <person name="Obukhova E."/>
            <person name="Bogdanov V."/>
            <person name="Penin A."/>
            <person name="Logacheva M."/>
        </authorList>
    </citation>
    <scope>NUCLEOTIDE SEQUENCE</scope>
    <source>
        <strain evidence="2">Hsosn_3</strain>
        <tissue evidence="2">Leaf</tissue>
    </source>
</reference>
<feature type="region of interest" description="Disordered" evidence="1">
    <location>
        <begin position="239"/>
        <end position="264"/>
    </location>
</feature>
<feature type="compositionally biased region" description="Low complexity" evidence="1">
    <location>
        <begin position="239"/>
        <end position="262"/>
    </location>
</feature>
<proteinExistence type="predicted"/>
<evidence type="ECO:0000313" key="3">
    <source>
        <dbReference type="Proteomes" id="UP001237642"/>
    </source>
</evidence>
<comment type="caution">
    <text evidence="2">The sequence shown here is derived from an EMBL/GenBank/DDBJ whole genome shotgun (WGS) entry which is preliminary data.</text>
</comment>
<dbReference type="EMBL" id="JAUIZM010000010">
    <property type="protein sequence ID" value="KAK1359914.1"/>
    <property type="molecule type" value="Genomic_DNA"/>
</dbReference>
<dbReference type="AlphaFoldDB" id="A0AAD8M538"/>
<gene>
    <name evidence="2" type="ORF">POM88_044388</name>
</gene>
<feature type="compositionally biased region" description="Basic and acidic residues" evidence="1">
    <location>
        <begin position="42"/>
        <end position="52"/>
    </location>
</feature>
<sequence>MATICDEDKCVKFKSAAPNHSKDEEDALIEDQGEESLSFSDLSDKKKNENPEKLQRKLEAQEDFNFSSCGGSFLEDSHMCAADEVFFKGKLLPFRHSISSETGLAMFRHDIRPFISRSQSMDHRYTSNSTGSPSGTSGTTTRSSSIRSSLSSGSTSSTVARVPQLHNRKPPRVKIRNQFHSHPSPTPQIRFSTNRHRNTNPNHHWSQKLRFFHMGGSVSVQTPDIKFADLKIRRNSIINTGTNFGSRNSNSSTGTSNSGASSDARTKKKYWEIFNECKCKVDTVDQTAGRRLISVSKISNSCVNYETIGEGDRNKEKEKGKAAMSRHRTFEWLKQIATVDVNVNGRTDSYEPDRCN</sequence>
<keyword evidence="2" id="KW-0547">Nucleotide-binding</keyword>
<accession>A0AAD8M538</accession>
<keyword evidence="3" id="KW-1185">Reference proteome</keyword>
<feature type="compositionally biased region" description="Low complexity" evidence="1">
    <location>
        <begin position="126"/>
        <end position="158"/>
    </location>
</feature>
<keyword evidence="2" id="KW-0378">Hydrolase</keyword>
<reference evidence="2" key="2">
    <citation type="submission" date="2023-05" db="EMBL/GenBank/DDBJ databases">
        <authorList>
            <person name="Schelkunov M.I."/>
        </authorList>
    </citation>
    <scope>NUCLEOTIDE SEQUENCE</scope>
    <source>
        <strain evidence="2">Hsosn_3</strain>
        <tissue evidence="2">Leaf</tissue>
    </source>
</reference>
<feature type="compositionally biased region" description="Basic residues" evidence="1">
    <location>
        <begin position="166"/>
        <end position="179"/>
    </location>
</feature>
<organism evidence="2 3">
    <name type="scientific">Heracleum sosnowskyi</name>
    <dbReference type="NCBI Taxonomy" id="360622"/>
    <lineage>
        <taxon>Eukaryota</taxon>
        <taxon>Viridiplantae</taxon>
        <taxon>Streptophyta</taxon>
        <taxon>Embryophyta</taxon>
        <taxon>Tracheophyta</taxon>
        <taxon>Spermatophyta</taxon>
        <taxon>Magnoliopsida</taxon>
        <taxon>eudicotyledons</taxon>
        <taxon>Gunneridae</taxon>
        <taxon>Pentapetalae</taxon>
        <taxon>asterids</taxon>
        <taxon>campanulids</taxon>
        <taxon>Apiales</taxon>
        <taxon>Apiaceae</taxon>
        <taxon>Apioideae</taxon>
        <taxon>apioid superclade</taxon>
        <taxon>Tordylieae</taxon>
        <taxon>Tordyliinae</taxon>
        <taxon>Heracleum</taxon>
    </lineage>
</organism>
<feature type="region of interest" description="Disordered" evidence="1">
    <location>
        <begin position="16"/>
        <end position="52"/>
    </location>
</feature>
<name>A0AAD8M538_9APIA</name>
<feature type="region of interest" description="Disordered" evidence="1">
    <location>
        <begin position="118"/>
        <end position="200"/>
    </location>
</feature>
<keyword evidence="2" id="KW-0347">Helicase</keyword>
<dbReference type="GO" id="GO:0004386">
    <property type="term" value="F:helicase activity"/>
    <property type="evidence" value="ECO:0007669"/>
    <property type="project" value="UniProtKB-KW"/>
</dbReference>